<dbReference type="InterPro" id="IPR011335">
    <property type="entry name" value="Restrct_endonuc-II-like"/>
</dbReference>
<reference evidence="2 3" key="1">
    <citation type="submission" date="2015-03" db="EMBL/GenBank/DDBJ databases">
        <title>Genome assembly of Sandaracinus amylolyticus DSM 53668.</title>
        <authorList>
            <person name="Sharma G."/>
            <person name="Subramanian S."/>
        </authorList>
    </citation>
    <scope>NUCLEOTIDE SEQUENCE [LARGE SCALE GENOMIC DNA]</scope>
    <source>
        <strain evidence="2 3">DSM 53668</strain>
    </source>
</reference>
<dbReference type="Proteomes" id="UP000034883">
    <property type="component" value="Chromosome"/>
</dbReference>
<dbReference type="InterPro" id="IPR008538">
    <property type="entry name" value="Uma2"/>
</dbReference>
<feature type="domain" description="Putative restriction endonuclease" evidence="1">
    <location>
        <begin position="14"/>
        <end position="170"/>
    </location>
</feature>
<evidence type="ECO:0000313" key="3">
    <source>
        <dbReference type="Proteomes" id="UP000034883"/>
    </source>
</evidence>
<dbReference type="Pfam" id="PF05685">
    <property type="entry name" value="Uma2"/>
    <property type="match status" value="1"/>
</dbReference>
<dbReference type="STRING" id="927083.DB32_007516"/>
<dbReference type="PANTHER" id="PTHR36558">
    <property type="entry name" value="GLR1098 PROTEIN"/>
    <property type="match status" value="1"/>
</dbReference>
<dbReference type="CDD" id="cd06260">
    <property type="entry name" value="DUF820-like"/>
    <property type="match status" value="1"/>
</dbReference>
<name>A0A0F6W8V4_9BACT</name>
<dbReference type="RefSeq" id="WP_053237338.1">
    <property type="nucleotide sequence ID" value="NZ_CP011125.1"/>
</dbReference>
<organism evidence="2 3">
    <name type="scientific">Sandaracinus amylolyticus</name>
    <dbReference type="NCBI Taxonomy" id="927083"/>
    <lineage>
        <taxon>Bacteria</taxon>
        <taxon>Pseudomonadati</taxon>
        <taxon>Myxococcota</taxon>
        <taxon>Polyangia</taxon>
        <taxon>Polyangiales</taxon>
        <taxon>Sandaracinaceae</taxon>
        <taxon>Sandaracinus</taxon>
    </lineage>
</organism>
<sequence length="194" mass="21149">MAGGAATLVRMTREQYLAAERASSEKHILWDGAVYAMAGASLAHNAIVANLVIALGTRLDRSACRPYPSDLRVRIPGSDRYVYPDATVVCGRAQLEDEHHDVLLNPTVVIEVLSAGTEAFDRGEKFAAYRTITSMQSFVLISQDQQRVEIYTRGPEGVWSFREHRGGDVTLALGNERTVALPIDALYAGVELSG</sequence>
<dbReference type="Gene3D" id="3.90.1570.10">
    <property type="entry name" value="tt1808, chain A"/>
    <property type="match status" value="1"/>
</dbReference>
<dbReference type="AlphaFoldDB" id="A0A0F6W8V4"/>
<dbReference type="PANTHER" id="PTHR36558:SF1">
    <property type="entry name" value="RESTRICTION ENDONUCLEASE DOMAIN-CONTAINING PROTEIN-RELATED"/>
    <property type="match status" value="1"/>
</dbReference>
<gene>
    <name evidence="2" type="ORF">DB32_007516</name>
</gene>
<dbReference type="KEGG" id="samy:DB32_007516"/>
<accession>A0A0F6W8V4</accession>
<protein>
    <recommendedName>
        <fullName evidence="1">Putative restriction endonuclease domain-containing protein</fullName>
    </recommendedName>
</protein>
<keyword evidence="3" id="KW-1185">Reference proteome</keyword>
<dbReference type="InterPro" id="IPR012296">
    <property type="entry name" value="Nuclease_put_TT1808"/>
</dbReference>
<proteinExistence type="predicted"/>
<evidence type="ECO:0000259" key="1">
    <source>
        <dbReference type="Pfam" id="PF05685"/>
    </source>
</evidence>
<dbReference type="SUPFAM" id="SSF52980">
    <property type="entry name" value="Restriction endonuclease-like"/>
    <property type="match status" value="1"/>
</dbReference>
<evidence type="ECO:0000313" key="2">
    <source>
        <dbReference type="EMBL" id="AKF10367.1"/>
    </source>
</evidence>
<dbReference type="EMBL" id="CP011125">
    <property type="protein sequence ID" value="AKF10367.1"/>
    <property type="molecule type" value="Genomic_DNA"/>
</dbReference>